<dbReference type="EMBL" id="JBBWWQ010000006">
    <property type="protein sequence ID" value="KAK8945117.1"/>
    <property type="molecule type" value="Genomic_DNA"/>
</dbReference>
<name>A0AAP0BNI0_9ASPA</name>
<accession>A0AAP0BNI0</accession>
<comment type="caution">
    <text evidence="2">The sequence shown here is derived from an EMBL/GenBank/DDBJ whole genome shotgun (WGS) entry which is preliminary data.</text>
</comment>
<evidence type="ECO:0000313" key="2">
    <source>
        <dbReference type="EMBL" id="KAK8945117.1"/>
    </source>
</evidence>
<keyword evidence="3" id="KW-1185">Reference proteome</keyword>
<gene>
    <name evidence="2" type="ORF">KSP39_PZI007767</name>
</gene>
<proteinExistence type="predicted"/>
<reference evidence="2 3" key="1">
    <citation type="journal article" date="2022" name="Nat. Plants">
        <title>Genomes of leafy and leafless Platanthera orchids illuminate the evolution of mycoheterotrophy.</title>
        <authorList>
            <person name="Li M.H."/>
            <person name="Liu K.W."/>
            <person name="Li Z."/>
            <person name="Lu H.C."/>
            <person name="Ye Q.L."/>
            <person name="Zhang D."/>
            <person name="Wang J.Y."/>
            <person name="Li Y.F."/>
            <person name="Zhong Z.M."/>
            <person name="Liu X."/>
            <person name="Yu X."/>
            <person name="Liu D.K."/>
            <person name="Tu X.D."/>
            <person name="Liu B."/>
            <person name="Hao Y."/>
            <person name="Liao X.Y."/>
            <person name="Jiang Y.T."/>
            <person name="Sun W.H."/>
            <person name="Chen J."/>
            <person name="Chen Y.Q."/>
            <person name="Ai Y."/>
            <person name="Zhai J.W."/>
            <person name="Wu S.S."/>
            <person name="Zhou Z."/>
            <person name="Hsiao Y.Y."/>
            <person name="Wu W.L."/>
            <person name="Chen Y.Y."/>
            <person name="Lin Y.F."/>
            <person name="Hsu J.L."/>
            <person name="Li C.Y."/>
            <person name="Wang Z.W."/>
            <person name="Zhao X."/>
            <person name="Zhong W.Y."/>
            <person name="Ma X.K."/>
            <person name="Ma L."/>
            <person name="Huang J."/>
            <person name="Chen G.Z."/>
            <person name="Huang M.Z."/>
            <person name="Huang L."/>
            <person name="Peng D.H."/>
            <person name="Luo Y.B."/>
            <person name="Zou S.Q."/>
            <person name="Chen S.P."/>
            <person name="Lan S."/>
            <person name="Tsai W.C."/>
            <person name="Van de Peer Y."/>
            <person name="Liu Z.J."/>
        </authorList>
    </citation>
    <scope>NUCLEOTIDE SEQUENCE [LARGE SCALE GENOMIC DNA]</scope>
    <source>
        <strain evidence="2">Lor287</strain>
    </source>
</reference>
<evidence type="ECO:0000256" key="1">
    <source>
        <dbReference type="SAM" id="MobiDB-lite"/>
    </source>
</evidence>
<evidence type="ECO:0000313" key="3">
    <source>
        <dbReference type="Proteomes" id="UP001418222"/>
    </source>
</evidence>
<dbReference type="Proteomes" id="UP001418222">
    <property type="component" value="Unassembled WGS sequence"/>
</dbReference>
<sequence length="159" mass="18303">MEEKIVHLLKGARLDIDHYLPLLSSLGVIARQETILNIPASLPRTPGGPSLTQMERKKEVAKKREENDPAANYSSSETFDLHDFGVNQKDLRGNQMMQWHRKNKHVRVSTALPSWKSTRLSRHAHIASTAMYGKRNLRDLQQIPIADLPWPHRLMRIAW</sequence>
<protein>
    <submittedName>
        <fullName evidence="2">Uncharacterized protein</fullName>
    </submittedName>
</protein>
<dbReference type="AlphaFoldDB" id="A0AAP0BNI0"/>
<organism evidence="2 3">
    <name type="scientific">Platanthera zijinensis</name>
    <dbReference type="NCBI Taxonomy" id="2320716"/>
    <lineage>
        <taxon>Eukaryota</taxon>
        <taxon>Viridiplantae</taxon>
        <taxon>Streptophyta</taxon>
        <taxon>Embryophyta</taxon>
        <taxon>Tracheophyta</taxon>
        <taxon>Spermatophyta</taxon>
        <taxon>Magnoliopsida</taxon>
        <taxon>Liliopsida</taxon>
        <taxon>Asparagales</taxon>
        <taxon>Orchidaceae</taxon>
        <taxon>Orchidoideae</taxon>
        <taxon>Orchideae</taxon>
        <taxon>Orchidinae</taxon>
        <taxon>Platanthera</taxon>
    </lineage>
</organism>
<feature type="region of interest" description="Disordered" evidence="1">
    <location>
        <begin position="40"/>
        <end position="75"/>
    </location>
</feature>
<feature type="compositionally biased region" description="Basic and acidic residues" evidence="1">
    <location>
        <begin position="54"/>
        <end position="67"/>
    </location>
</feature>